<dbReference type="EMBL" id="JFHK01000031">
    <property type="protein sequence ID" value="OAA26750.1"/>
    <property type="molecule type" value="Genomic_DNA"/>
</dbReference>
<evidence type="ECO:0000256" key="3">
    <source>
        <dbReference type="ARBA" id="ARBA00022840"/>
    </source>
</evidence>
<dbReference type="OrthoDB" id="9776217at2"/>
<evidence type="ECO:0000256" key="1">
    <source>
        <dbReference type="ARBA" id="ARBA00008059"/>
    </source>
</evidence>
<dbReference type="AlphaFoldDB" id="A0A176JTS4"/>
<keyword evidence="3" id="KW-0067">ATP-binding</keyword>
<dbReference type="PATRIC" id="fig|1453497.3.peg.1254"/>
<reference evidence="5 6" key="1">
    <citation type="submission" date="2014-02" db="EMBL/GenBank/DDBJ databases">
        <title>Kosmotoga genome sequencing.</title>
        <authorList>
            <person name="Pollo S.M."/>
            <person name="Charchuk R."/>
            <person name="Nesbo C.L."/>
        </authorList>
    </citation>
    <scope>NUCLEOTIDE SEQUENCE [LARGE SCALE GENOMIC DNA]</scope>
    <source>
        <strain evidence="5 6">S304</strain>
    </source>
</reference>
<dbReference type="Pfam" id="PF01695">
    <property type="entry name" value="IstB_IS21"/>
    <property type="match status" value="1"/>
</dbReference>
<comment type="caution">
    <text evidence="5">The sequence shown here is derived from an EMBL/GenBank/DDBJ whole genome shotgun (WGS) entry which is preliminary data.</text>
</comment>
<dbReference type="GO" id="GO:0006260">
    <property type="term" value="P:DNA replication"/>
    <property type="evidence" value="ECO:0007669"/>
    <property type="project" value="TreeGrafter"/>
</dbReference>
<keyword evidence="2" id="KW-0547">Nucleotide-binding</keyword>
<sequence length="265" mass="30912">MSYENVHSLLKELKLEGISRVLDSSLQNWSKGDKNVLELIEDLLIAQKKENENKKYITALRYSGLPFHKTLEEFDFSFQPSIDRKQIMELKTLRFMYEKENVVFLGPPRVGKTHLAVGLGMEALREGKKIYFVNAITLVDRLKKAFVERHFEKTIRFYKSLDLLIIDELGYLPLDTEGAKLFFELVSQKYEQGSIILTSNRSFTEWDKIFEDEVLATAVLDRLLHHSMIVNIRGKSYRLKEKQKTGFIAIQTTIGRTDKLRKSER</sequence>
<gene>
    <name evidence="5" type="ORF">AT15_06280</name>
</gene>
<dbReference type="CDD" id="cd00009">
    <property type="entry name" value="AAA"/>
    <property type="match status" value="1"/>
</dbReference>
<dbReference type="PANTHER" id="PTHR30050:SF4">
    <property type="entry name" value="ATP-BINDING PROTEIN RV3427C IN INSERTION SEQUENCE-RELATED"/>
    <property type="match status" value="1"/>
</dbReference>
<organism evidence="5 6">
    <name type="scientific">Kosmotoga arenicorallina S304</name>
    <dbReference type="NCBI Taxonomy" id="1453497"/>
    <lineage>
        <taxon>Bacteria</taxon>
        <taxon>Thermotogati</taxon>
        <taxon>Thermotogota</taxon>
        <taxon>Thermotogae</taxon>
        <taxon>Kosmotogales</taxon>
        <taxon>Kosmotogaceae</taxon>
        <taxon>Kosmotoga</taxon>
    </lineage>
</organism>
<dbReference type="InterPro" id="IPR047661">
    <property type="entry name" value="IstB"/>
</dbReference>
<dbReference type="SMART" id="SM00382">
    <property type="entry name" value="AAA"/>
    <property type="match status" value="1"/>
</dbReference>
<dbReference type="Proteomes" id="UP000077339">
    <property type="component" value="Unassembled WGS sequence"/>
</dbReference>
<evidence type="ECO:0000313" key="5">
    <source>
        <dbReference type="EMBL" id="OAA26750.1"/>
    </source>
</evidence>
<dbReference type="STRING" id="1453497.AT15_06280"/>
<evidence type="ECO:0000313" key="6">
    <source>
        <dbReference type="Proteomes" id="UP000077339"/>
    </source>
</evidence>
<dbReference type="RefSeq" id="WP_068349122.1">
    <property type="nucleotide sequence ID" value="NZ_JFHK01000031.1"/>
</dbReference>
<protein>
    <submittedName>
        <fullName evidence="5">ATPase AAA</fullName>
    </submittedName>
</protein>
<dbReference type="Gene3D" id="3.40.50.300">
    <property type="entry name" value="P-loop containing nucleotide triphosphate hydrolases"/>
    <property type="match status" value="1"/>
</dbReference>
<dbReference type="GO" id="GO:0005524">
    <property type="term" value="F:ATP binding"/>
    <property type="evidence" value="ECO:0007669"/>
    <property type="project" value="UniProtKB-KW"/>
</dbReference>
<dbReference type="InterPro" id="IPR027417">
    <property type="entry name" value="P-loop_NTPase"/>
</dbReference>
<accession>A0A176JTS4</accession>
<dbReference type="InterPro" id="IPR002611">
    <property type="entry name" value="IstB_ATP-bd"/>
</dbReference>
<feature type="domain" description="AAA+ ATPase" evidence="4">
    <location>
        <begin position="98"/>
        <end position="233"/>
    </location>
</feature>
<name>A0A176JTS4_9BACT</name>
<dbReference type="SUPFAM" id="SSF52540">
    <property type="entry name" value="P-loop containing nucleoside triphosphate hydrolases"/>
    <property type="match status" value="1"/>
</dbReference>
<evidence type="ECO:0000256" key="2">
    <source>
        <dbReference type="ARBA" id="ARBA00022741"/>
    </source>
</evidence>
<dbReference type="InterPro" id="IPR028350">
    <property type="entry name" value="DNAC/IstB-like"/>
</dbReference>
<evidence type="ECO:0000259" key="4">
    <source>
        <dbReference type="SMART" id="SM00382"/>
    </source>
</evidence>
<dbReference type="NCBIfam" id="NF038214">
    <property type="entry name" value="IS21_help_AAA"/>
    <property type="match status" value="1"/>
</dbReference>
<keyword evidence="6" id="KW-1185">Reference proteome</keyword>
<dbReference type="PIRSF" id="PIRSF003073">
    <property type="entry name" value="DNAC_TnpB_IstB"/>
    <property type="match status" value="1"/>
</dbReference>
<dbReference type="InterPro" id="IPR003593">
    <property type="entry name" value="AAA+_ATPase"/>
</dbReference>
<dbReference type="PANTHER" id="PTHR30050">
    <property type="entry name" value="CHROMOSOMAL REPLICATION INITIATOR PROTEIN DNAA"/>
    <property type="match status" value="1"/>
</dbReference>
<proteinExistence type="inferred from homology"/>
<comment type="similarity">
    <text evidence="1">Belongs to the IS21/IS1162 putative ATP-binding protein family.</text>
</comment>